<feature type="transmembrane region" description="Helical" evidence="6">
    <location>
        <begin position="81"/>
        <end position="104"/>
    </location>
</feature>
<dbReference type="PANTHER" id="PTHR30250">
    <property type="entry name" value="PST FAMILY PREDICTED COLANIC ACID TRANSPORTER"/>
    <property type="match status" value="1"/>
</dbReference>
<feature type="transmembrane region" description="Helical" evidence="6">
    <location>
        <begin position="253"/>
        <end position="269"/>
    </location>
</feature>
<dbReference type="OrthoDB" id="103403at2"/>
<dbReference type="RefSeq" id="WP_102633225.1">
    <property type="nucleotide sequence ID" value="NZ_CADIJZ010000011.1"/>
</dbReference>
<feature type="transmembrane region" description="Helical" evidence="6">
    <location>
        <begin position="41"/>
        <end position="60"/>
    </location>
</feature>
<dbReference type="CDD" id="cd13128">
    <property type="entry name" value="MATE_Wzx_like"/>
    <property type="match status" value="1"/>
</dbReference>
<evidence type="ECO:0000313" key="10">
    <source>
        <dbReference type="Proteomes" id="UP000494205"/>
    </source>
</evidence>
<protein>
    <submittedName>
        <fullName evidence="8">Flippase</fullName>
    </submittedName>
    <submittedName>
        <fullName evidence="7">O-antigen transporter</fullName>
    </submittedName>
</protein>
<feature type="transmembrane region" description="Helical" evidence="6">
    <location>
        <begin position="116"/>
        <end position="136"/>
    </location>
</feature>
<feature type="transmembrane region" description="Helical" evidence="6">
    <location>
        <begin position="386"/>
        <end position="405"/>
    </location>
</feature>
<dbReference type="AlphaFoldDB" id="A0A2N7WL24"/>
<gene>
    <name evidence="7" type="primary">rfbX</name>
    <name evidence="8" type="ORF">C0Z16_16710</name>
    <name evidence="7" type="ORF">LMG27174_03246</name>
</gene>
<feature type="transmembrane region" description="Helical" evidence="6">
    <location>
        <begin position="333"/>
        <end position="351"/>
    </location>
</feature>
<reference evidence="7 10" key="2">
    <citation type="submission" date="2020-04" db="EMBL/GenBank/DDBJ databases">
        <authorList>
            <person name="De Canck E."/>
        </authorList>
    </citation>
    <scope>NUCLEOTIDE SEQUENCE [LARGE SCALE GENOMIC DNA]</scope>
    <source>
        <strain evidence="7 10">LMG 27174</strain>
    </source>
</reference>
<keyword evidence="3 6" id="KW-0812">Transmembrane</keyword>
<evidence type="ECO:0000313" key="7">
    <source>
        <dbReference type="EMBL" id="CAB3692687.1"/>
    </source>
</evidence>
<dbReference type="InterPro" id="IPR050833">
    <property type="entry name" value="Poly_Biosynth_Transport"/>
</dbReference>
<organism evidence="7 10">
    <name type="scientific">Paraburkholderia rhynchosiae</name>
    <dbReference type="NCBI Taxonomy" id="487049"/>
    <lineage>
        <taxon>Bacteria</taxon>
        <taxon>Pseudomonadati</taxon>
        <taxon>Pseudomonadota</taxon>
        <taxon>Betaproteobacteria</taxon>
        <taxon>Burkholderiales</taxon>
        <taxon>Burkholderiaceae</taxon>
        <taxon>Paraburkholderia</taxon>
    </lineage>
</organism>
<feature type="transmembrane region" description="Helical" evidence="6">
    <location>
        <begin position="169"/>
        <end position="191"/>
    </location>
</feature>
<keyword evidence="9" id="KW-1185">Reference proteome</keyword>
<feature type="transmembrane region" description="Helical" evidence="6">
    <location>
        <begin position="9"/>
        <end position="29"/>
    </location>
</feature>
<evidence type="ECO:0000256" key="5">
    <source>
        <dbReference type="ARBA" id="ARBA00023136"/>
    </source>
</evidence>
<dbReference type="Proteomes" id="UP000494205">
    <property type="component" value="Unassembled WGS sequence"/>
</dbReference>
<dbReference type="Pfam" id="PF01943">
    <property type="entry name" value="Polysacc_synt"/>
    <property type="match status" value="1"/>
</dbReference>
<evidence type="ECO:0000313" key="9">
    <source>
        <dbReference type="Proteomes" id="UP000235659"/>
    </source>
</evidence>
<evidence type="ECO:0000256" key="4">
    <source>
        <dbReference type="ARBA" id="ARBA00022989"/>
    </source>
</evidence>
<keyword evidence="4 6" id="KW-1133">Transmembrane helix</keyword>
<dbReference type="Proteomes" id="UP000235659">
    <property type="component" value="Unassembled WGS sequence"/>
</dbReference>
<sequence length="434" mass="46555">MTTPIRKTLLYLVLIQGGNYIVPLLMLPYLGHVLGAREFGVLAYCQAVAQYMVLLTDYGFNFTATRLVSVSRGDPRGLAEVYTSTSAARLVLVAAALALLAVGIVFVPDLAEHADVLAALFLGIIANAVTPIWLFQGLERMRALVLPTFLSRLVGLGFVYVAVKGPGDAALAALGVSIGNVLLAICALWILHRNRLVKLVGTSTKKIAESLKDGFPLFLSFVLISFYVNFNSILLNYFHGPEVVGQFAMADKIRIAAQAMFMVISQAFYPRISQYHATDPQAAQRLMRMAMIAVFSTSLSLFVGIELLAAWGIETWVGPQFHASIPLLRLEAVLPPIISVAAVFGDLGLLAQGRARSLTNVFLGATVLHLLYVVPLTRYGGAEGTIFAVILTEVVGAVAFTWLYFRGVDPASRGSALTPVASPAGQEVRGADAG</sequence>
<dbReference type="EMBL" id="PNXY01000010">
    <property type="protein sequence ID" value="PMS30074.1"/>
    <property type="molecule type" value="Genomic_DNA"/>
</dbReference>
<comment type="subcellular location">
    <subcellularLocation>
        <location evidence="1">Cell membrane</location>
        <topology evidence="1">Multi-pass membrane protein</topology>
    </subcellularLocation>
</comment>
<feature type="transmembrane region" description="Helical" evidence="6">
    <location>
        <begin position="358"/>
        <end position="374"/>
    </location>
</feature>
<dbReference type="PANTHER" id="PTHR30250:SF11">
    <property type="entry name" value="O-ANTIGEN TRANSPORTER-RELATED"/>
    <property type="match status" value="1"/>
</dbReference>
<feature type="transmembrane region" description="Helical" evidence="6">
    <location>
        <begin position="215"/>
        <end position="238"/>
    </location>
</feature>
<dbReference type="EMBL" id="CADIJZ010000011">
    <property type="protein sequence ID" value="CAB3692687.1"/>
    <property type="molecule type" value="Genomic_DNA"/>
</dbReference>
<evidence type="ECO:0000256" key="6">
    <source>
        <dbReference type="SAM" id="Phobius"/>
    </source>
</evidence>
<keyword evidence="5 6" id="KW-0472">Membrane</keyword>
<name>A0A2N7WL24_9BURK</name>
<evidence type="ECO:0000256" key="3">
    <source>
        <dbReference type="ARBA" id="ARBA00022692"/>
    </source>
</evidence>
<feature type="transmembrane region" description="Helical" evidence="6">
    <location>
        <begin position="143"/>
        <end position="163"/>
    </location>
</feature>
<evidence type="ECO:0000256" key="1">
    <source>
        <dbReference type="ARBA" id="ARBA00004651"/>
    </source>
</evidence>
<feature type="transmembrane region" description="Helical" evidence="6">
    <location>
        <begin position="290"/>
        <end position="313"/>
    </location>
</feature>
<keyword evidence="2" id="KW-1003">Cell membrane</keyword>
<evidence type="ECO:0000313" key="8">
    <source>
        <dbReference type="EMBL" id="PMS30074.1"/>
    </source>
</evidence>
<reference evidence="8 9" key="1">
    <citation type="submission" date="2018-01" db="EMBL/GenBank/DDBJ databases">
        <title>Whole genome analyses suggest that Burkholderia sensu lato contains two further novel genera in the rhizoxinica-symbiotica group Mycetohabitans gen. nov., and Trinickia gen. nov.: implications for the evolution of diazotrophy and nodulation in the Burkholderiaceae.</title>
        <authorList>
            <person name="Estrada-de los Santos P."/>
            <person name="Palmer M."/>
            <person name="Chavez-Ramirez B."/>
            <person name="Beukes C."/>
            <person name="Steenkamp E.T."/>
            <person name="Hirsch A.M."/>
            <person name="Manyaka P."/>
            <person name="Maluk M."/>
            <person name="Lafos M."/>
            <person name="Crook M."/>
            <person name="Gross E."/>
            <person name="Simon M.F."/>
            <person name="Bueno dos Reis Junior F."/>
            <person name="Poole P.S."/>
            <person name="Venter S.N."/>
            <person name="James E.K."/>
        </authorList>
    </citation>
    <scope>NUCLEOTIDE SEQUENCE [LARGE SCALE GENOMIC DNA]</scope>
    <source>
        <strain evidence="8 9">WSM 3937</strain>
    </source>
</reference>
<proteinExistence type="predicted"/>
<evidence type="ECO:0000256" key="2">
    <source>
        <dbReference type="ARBA" id="ARBA00022475"/>
    </source>
</evidence>
<dbReference type="GO" id="GO:0005886">
    <property type="term" value="C:plasma membrane"/>
    <property type="evidence" value="ECO:0007669"/>
    <property type="project" value="UniProtKB-SubCell"/>
</dbReference>
<dbReference type="InterPro" id="IPR002797">
    <property type="entry name" value="Polysacc_synth"/>
</dbReference>
<accession>A0A2N7WL24</accession>